<proteinExistence type="predicted"/>
<dbReference type="InterPro" id="IPR018755">
    <property type="entry name" value="Phage_Mu_Gp48"/>
</dbReference>
<sequence>MLAPILTDADFLTVLQALMPRGRVWPRDADAVQTKTLAGCAPTFTRLTARANQLLVDGFPASTYELLPEWESSLGLPDPCAGAAPTIAQRQQQVVARFANSGGQSIEYFIEFAANLGYAITIEQYTQARAGILKAGDPCCGYDWNFAWKITAPLNTVIRAVAGAMAAGDPLAAWGNAVLECEVNAVKPAHTIPIFAYA</sequence>
<gene>
    <name evidence="1" type="ORF">BN2476_350215</name>
</gene>
<protein>
    <recommendedName>
        <fullName evidence="3">Phage tail protein</fullName>
    </recommendedName>
</protein>
<reference evidence="1" key="1">
    <citation type="submission" date="2016-12" db="EMBL/GenBank/DDBJ databases">
        <authorList>
            <person name="Moulin L."/>
        </authorList>
    </citation>
    <scope>NUCLEOTIDE SEQUENCE [LARGE SCALE GENOMIC DNA]</scope>
    <source>
        <strain evidence="1">STM 7183</strain>
    </source>
</reference>
<dbReference type="OrthoDB" id="6592844at2"/>
<dbReference type="RefSeq" id="WP_087735873.1">
    <property type="nucleotide sequence ID" value="NZ_CYGY02000035.1"/>
</dbReference>
<dbReference type="Proteomes" id="UP000195569">
    <property type="component" value="Unassembled WGS sequence"/>
</dbReference>
<evidence type="ECO:0008006" key="3">
    <source>
        <dbReference type="Google" id="ProtNLM"/>
    </source>
</evidence>
<evidence type="ECO:0000313" key="1">
    <source>
        <dbReference type="EMBL" id="SIT43655.1"/>
    </source>
</evidence>
<accession>A0A1N7S8C6</accession>
<comment type="caution">
    <text evidence="1">The sequence shown here is derived from an EMBL/GenBank/DDBJ whole genome shotgun (WGS) entry which is preliminary data.</text>
</comment>
<dbReference type="AlphaFoldDB" id="A0A1N7S8C6"/>
<keyword evidence="2" id="KW-1185">Reference proteome</keyword>
<organism evidence="1 2">
    <name type="scientific">Paraburkholderia piptadeniae</name>
    <dbReference type="NCBI Taxonomy" id="1701573"/>
    <lineage>
        <taxon>Bacteria</taxon>
        <taxon>Pseudomonadati</taxon>
        <taxon>Pseudomonadota</taxon>
        <taxon>Betaproteobacteria</taxon>
        <taxon>Burkholderiales</taxon>
        <taxon>Burkholderiaceae</taxon>
        <taxon>Paraburkholderia</taxon>
    </lineage>
</organism>
<dbReference type="EMBL" id="CYGY02000035">
    <property type="protein sequence ID" value="SIT43655.1"/>
    <property type="molecule type" value="Genomic_DNA"/>
</dbReference>
<dbReference type="Pfam" id="PF10076">
    <property type="entry name" value="Phage_Mu_Gp48"/>
    <property type="match status" value="1"/>
</dbReference>
<evidence type="ECO:0000313" key="2">
    <source>
        <dbReference type="Proteomes" id="UP000195569"/>
    </source>
</evidence>
<name>A0A1N7S8C6_9BURK</name>